<name>A0A2R5LLR2_9ACAR</name>
<feature type="domain" description="B30.2/SPRY" evidence="3">
    <location>
        <begin position="21"/>
        <end position="208"/>
    </location>
</feature>
<dbReference type="SMART" id="SM00757">
    <property type="entry name" value="CRA"/>
    <property type="match status" value="1"/>
</dbReference>
<proteinExistence type="inferred from homology"/>
<dbReference type="InterPro" id="IPR003877">
    <property type="entry name" value="SPRY_dom"/>
</dbReference>
<accession>A0A2R5LLR2</accession>
<dbReference type="InterPro" id="IPR035782">
    <property type="entry name" value="SPRY_RanBP9/10"/>
</dbReference>
<dbReference type="GeneID" id="135377997"/>
<dbReference type="InterPro" id="IPR001870">
    <property type="entry name" value="B30.2/SPRY"/>
</dbReference>
<dbReference type="SMART" id="SM00449">
    <property type="entry name" value="SPRY"/>
    <property type="match status" value="1"/>
</dbReference>
<dbReference type="SUPFAM" id="SSF49899">
    <property type="entry name" value="Concanavalin A-like lectins/glucanases"/>
    <property type="match status" value="1"/>
</dbReference>
<dbReference type="CTD" id="36102"/>
<dbReference type="InterPro" id="IPR006594">
    <property type="entry name" value="LisH"/>
</dbReference>
<evidence type="ECO:0000256" key="2">
    <source>
        <dbReference type="SAM" id="MobiDB-lite"/>
    </source>
</evidence>
<dbReference type="PROSITE" id="PS50896">
    <property type="entry name" value="LISH"/>
    <property type="match status" value="1"/>
</dbReference>
<dbReference type="RefSeq" id="XP_064466862.1">
    <property type="nucleotide sequence ID" value="XM_064610792.1"/>
</dbReference>
<dbReference type="AlphaFoldDB" id="A0A2R5LLR2"/>
<organism evidence="5">
    <name type="scientific">Ornithodoros turicata</name>
    <dbReference type="NCBI Taxonomy" id="34597"/>
    <lineage>
        <taxon>Eukaryota</taxon>
        <taxon>Metazoa</taxon>
        <taxon>Ecdysozoa</taxon>
        <taxon>Arthropoda</taxon>
        <taxon>Chelicerata</taxon>
        <taxon>Arachnida</taxon>
        <taxon>Acari</taxon>
        <taxon>Parasitiformes</taxon>
        <taxon>Ixodida</taxon>
        <taxon>Ixodoidea</taxon>
        <taxon>Argasidae</taxon>
        <taxon>Ornithodorinae</taxon>
        <taxon>Ornithodoros</taxon>
    </lineage>
</organism>
<feature type="domain" description="CTLH" evidence="4">
    <location>
        <begin position="277"/>
        <end position="334"/>
    </location>
</feature>
<evidence type="ECO:0000259" key="4">
    <source>
        <dbReference type="PROSITE" id="PS50897"/>
    </source>
</evidence>
<dbReference type="InterPro" id="IPR024964">
    <property type="entry name" value="CTLH/CRA"/>
</dbReference>
<dbReference type="InterPro" id="IPR006595">
    <property type="entry name" value="CTLH_C"/>
</dbReference>
<dbReference type="InterPro" id="IPR013320">
    <property type="entry name" value="ConA-like_dom_sf"/>
</dbReference>
<feature type="region of interest" description="Disordered" evidence="2">
    <location>
        <begin position="330"/>
        <end position="379"/>
    </location>
</feature>
<dbReference type="InterPro" id="IPR043136">
    <property type="entry name" value="B30.2/SPRY_sf"/>
</dbReference>
<evidence type="ECO:0000259" key="3">
    <source>
        <dbReference type="PROSITE" id="PS50188"/>
    </source>
</evidence>
<dbReference type="PROSITE" id="PS50897">
    <property type="entry name" value="CTLH"/>
    <property type="match status" value="1"/>
</dbReference>
<dbReference type="SMART" id="SM00668">
    <property type="entry name" value="CTLH"/>
    <property type="match status" value="1"/>
</dbReference>
<dbReference type="PANTHER" id="PTHR12864">
    <property type="entry name" value="RAN BINDING PROTEIN 9-RELATED"/>
    <property type="match status" value="1"/>
</dbReference>
<dbReference type="SMART" id="SM00667">
    <property type="entry name" value="LisH"/>
    <property type="match status" value="1"/>
</dbReference>
<keyword evidence="5" id="KW-0675">Receptor</keyword>
<dbReference type="CDD" id="cd12909">
    <property type="entry name" value="SPRY_RanBP9_10"/>
    <property type="match status" value="1"/>
</dbReference>
<dbReference type="InterPro" id="IPR013144">
    <property type="entry name" value="CRA_dom"/>
</dbReference>
<evidence type="ECO:0000256" key="1">
    <source>
        <dbReference type="ARBA" id="ARBA00006535"/>
    </source>
</evidence>
<dbReference type="InterPro" id="IPR050618">
    <property type="entry name" value="Ubq-SigPath_Reg"/>
</dbReference>
<dbReference type="Gene3D" id="2.60.120.920">
    <property type="match status" value="1"/>
</dbReference>
<reference evidence="5" key="1">
    <citation type="submission" date="2018-03" db="EMBL/GenBank/DDBJ databases">
        <title>The relapsing fever spirochete Borrelia turicatae persists in the highly oxidative environment of its soft-bodied tick vector.</title>
        <authorList>
            <person name="Bourret T.J."/>
            <person name="Boyle W.K."/>
            <person name="Valenzuela J.G."/>
            <person name="Oliveira F."/>
            <person name="Lopez J.E."/>
        </authorList>
    </citation>
    <scope>NUCLEOTIDE SEQUENCE</scope>
    <source>
        <strain evidence="5">Kansas strain/isolate</strain>
        <tissue evidence="5">Salivary glands</tissue>
    </source>
</reference>
<dbReference type="KEGG" id="oti:135377997"/>
<dbReference type="FunFam" id="2.60.120.920:FF:000011">
    <property type="entry name" value="RAN binding protein 10"/>
    <property type="match status" value="1"/>
</dbReference>
<sequence length="553" mass="60753">MATMNQGFGVCDTTTSYVQQPGDRLKLLYPNVNEDETPLPRSWSPKDKYSYIGLSQNNLRVHYKGVGKNHKDAASVRATHPIPAACGLYYFEVKIVSKGRDGYMGVGLSAQGVNMNRLPGWDKHSYGYHGDDGHSFCSSGTGQPYGPTFTTGDVIGCGVNLIDNVCFYTKNGHNLGIAFTDLPPNLYPTVGLQTPGEVVDANFGQSPFVFDIEDMMKELRMRTRTTIERFPVNDRQGEWQTTLHRIVQTYLVHHGYCATAEAFARSTGQSFEEDLSSIKNRQRIQKLVLCGRMGEAIETTQQLYPGLLEGNPNLLFLLRSRQFVEMVNGTDSEVRAPRRSPGTSPRLLGGASPHPLPGSSPLPTNELNGSRGDDVNEDGDLDMMVESGLEVRTVANGLDALDGGCRQHNGHLRGPADCGGDVEMEVDPPKRQLCGGSQAAMERMLQFGRELHAMSVQLKHEYGTNKVNKKMIQDAFSLLAYADPWNSPMGYQLDPVQREPVCAALNSAILESQKLPRRPPLELAVAHSRELLKLMSKAGLGSCAFANNDSLLQ</sequence>
<dbReference type="Pfam" id="PF00622">
    <property type="entry name" value="SPRY"/>
    <property type="match status" value="1"/>
</dbReference>
<dbReference type="EMBL" id="GGLE01006344">
    <property type="protein sequence ID" value="MBY10470.1"/>
    <property type="molecule type" value="Transcribed_RNA"/>
</dbReference>
<protein>
    <submittedName>
        <fullName evidence="5">Protein in spla and the ryanodine receptor</fullName>
    </submittedName>
</protein>
<comment type="similarity">
    <text evidence="1">Belongs to the RANBP9/10 family.</text>
</comment>
<dbReference type="PROSITE" id="PS50188">
    <property type="entry name" value="B302_SPRY"/>
    <property type="match status" value="1"/>
</dbReference>
<evidence type="ECO:0000313" key="5">
    <source>
        <dbReference type="EMBL" id="MBY10470.1"/>
    </source>
</evidence>
<dbReference type="Pfam" id="PF10607">
    <property type="entry name" value="CTLH"/>
    <property type="match status" value="1"/>
</dbReference>